<dbReference type="InterPro" id="IPR029033">
    <property type="entry name" value="His_PPase_superfam"/>
</dbReference>
<evidence type="ECO:0000313" key="9">
    <source>
        <dbReference type="EMBL" id="OGG11021.1"/>
    </source>
</evidence>
<comment type="pathway">
    <text evidence="4 8">Carbohydrate degradation; glycolysis; pyruvate from D-glyceraldehyde 3-phosphate: step 3/5.</text>
</comment>
<dbReference type="PIRSF" id="PIRSF000709">
    <property type="entry name" value="6PFK_2-Ptase"/>
    <property type="match status" value="1"/>
</dbReference>
<organism evidence="9 10">
    <name type="scientific">Candidatus Gottesmanbacteria bacterium RBG_13_45_10</name>
    <dbReference type="NCBI Taxonomy" id="1798370"/>
    <lineage>
        <taxon>Bacteria</taxon>
        <taxon>Candidatus Gottesmaniibacteriota</taxon>
    </lineage>
</organism>
<dbReference type="GO" id="GO:0006096">
    <property type="term" value="P:glycolytic process"/>
    <property type="evidence" value="ECO:0007669"/>
    <property type="project" value="UniProtKB-UniRule"/>
</dbReference>
<evidence type="ECO:0000313" key="10">
    <source>
        <dbReference type="Proteomes" id="UP000177268"/>
    </source>
</evidence>
<dbReference type="GO" id="GO:0006094">
    <property type="term" value="P:gluconeogenesis"/>
    <property type="evidence" value="ECO:0007669"/>
    <property type="project" value="UniProtKB-UniRule"/>
</dbReference>
<comment type="caution">
    <text evidence="9">The sequence shown here is derived from an EMBL/GenBank/DDBJ whole genome shotgun (WGS) entry which is preliminary data.</text>
</comment>
<evidence type="ECO:0000256" key="5">
    <source>
        <dbReference type="PIRSR" id="PIRSR613078-1"/>
    </source>
</evidence>
<keyword evidence="3 4" id="KW-0413">Isomerase</keyword>
<dbReference type="PANTHER" id="PTHR11931">
    <property type="entry name" value="PHOSPHOGLYCERATE MUTASE"/>
    <property type="match status" value="1"/>
</dbReference>
<dbReference type="InterPro" id="IPR013078">
    <property type="entry name" value="His_Pase_superF_clade-1"/>
</dbReference>
<evidence type="ECO:0000256" key="4">
    <source>
        <dbReference type="HAMAP-Rule" id="MF_01039"/>
    </source>
</evidence>
<comment type="catalytic activity">
    <reaction evidence="4 8">
        <text>(2R)-2-phosphoglycerate = (2R)-3-phosphoglycerate</text>
        <dbReference type="Rhea" id="RHEA:15901"/>
        <dbReference type="ChEBI" id="CHEBI:58272"/>
        <dbReference type="ChEBI" id="CHEBI:58289"/>
        <dbReference type="EC" id="5.4.2.11"/>
    </reaction>
</comment>
<dbReference type="Proteomes" id="UP000177268">
    <property type="component" value="Unassembled WGS sequence"/>
</dbReference>
<evidence type="ECO:0000256" key="1">
    <source>
        <dbReference type="ARBA" id="ARBA00006717"/>
    </source>
</evidence>
<dbReference type="GO" id="GO:0004619">
    <property type="term" value="F:phosphoglycerate mutase activity"/>
    <property type="evidence" value="ECO:0007669"/>
    <property type="project" value="UniProtKB-UniRule"/>
</dbReference>
<reference evidence="9 10" key="1">
    <citation type="journal article" date="2016" name="Nat. Commun.">
        <title>Thousands of microbial genomes shed light on interconnected biogeochemical processes in an aquifer system.</title>
        <authorList>
            <person name="Anantharaman K."/>
            <person name="Brown C.T."/>
            <person name="Hug L.A."/>
            <person name="Sharon I."/>
            <person name="Castelle C.J."/>
            <person name="Probst A.J."/>
            <person name="Thomas B.C."/>
            <person name="Singh A."/>
            <person name="Wilkins M.J."/>
            <person name="Karaoz U."/>
            <person name="Brodie E.L."/>
            <person name="Williams K.H."/>
            <person name="Hubbard S.S."/>
            <person name="Banfield J.F."/>
        </authorList>
    </citation>
    <scope>NUCLEOTIDE SEQUENCE [LARGE SCALE GENOMIC DNA]</scope>
</reference>
<dbReference type="PROSITE" id="PS00175">
    <property type="entry name" value="PG_MUTASE"/>
    <property type="match status" value="1"/>
</dbReference>
<feature type="binding site" evidence="4 6">
    <location>
        <begin position="29"/>
        <end position="30"/>
    </location>
    <ligand>
        <name>substrate</name>
    </ligand>
</feature>
<dbReference type="EMBL" id="MFIZ01000038">
    <property type="protein sequence ID" value="OGG11021.1"/>
    <property type="molecule type" value="Genomic_DNA"/>
</dbReference>
<evidence type="ECO:0000256" key="8">
    <source>
        <dbReference type="RuleBase" id="RU004512"/>
    </source>
</evidence>
<dbReference type="InterPro" id="IPR005952">
    <property type="entry name" value="Phosphogly_mut1"/>
</dbReference>
<feature type="binding site" evidence="4 6">
    <location>
        <begin position="164"/>
        <end position="165"/>
    </location>
    <ligand>
        <name>substrate</name>
    </ligand>
</feature>
<feature type="binding site" evidence="4 6">
    <location>
        <position position="104"/>
    </location>
    <ligand>
        <name>substrate</name>
    </ligand>
</feature>
<gene>
    <name evidence="4" type="primary">gpmA</name>
    <name evidence="9" type="ORF">A2Z00_03710</name>
</gene>
<evidence type="ECO:0000256" key="7">
    <source>
        <dbReference type="PIRSR" id="PIRSR613078-3"/>
    </source>
</evidence>
<protein>
    <recommendedName>
        <fullName evidence="4 8">2,3-bisphosphoglycerate-dependent phosphoglycerate mutase</fullName>
        <shortName evidence="4">BPG-dependent PGAM</shortName>
        <shortName evidence="4">PGAM</shortName>
        <shortName evidence="4">Phosphoglyceromutase</shortName>
        <shortName evidence="4">dPGM</shortName>
        <ecNumber evidence="4 8">5.4.2.11</ecNumber>
    </recommendedName>
</protein>
<sequence>MQEALDSSLRILALVRHGESEWNAKNVWTGLVDVGLTEKGKEEAKSAARLLLDVSFDVGFTSRLKRATESLRIIVEELHVSNIPIFDDPALNERNYGVYTGKNKLEIKAQLGDAEFLKLRRGWDYPIQNGESLKQVYDRVIPYYEKTILPKLIEGKNVLVVAHGNSLRALMKNIEHISDTDIPFVELATGEIVLYYVDQSGTLVRREKRMVHHS</sequence>
<evidence type="ECO:0000256" key="3">
    <source>
        <dbReference type="ARBA" id="ARBA00023235"/>
    </source>
</evidence>
<dbReference type="CDD" id="cd07067">
    <property type="entry name" value="HP_PGM_like"/>
    <property type="match status" value="1"/>
</dbReference>
<feature type="binding site" evidence="4 6">
    <location>
        <begin position="120"/>
        <end position="121"/>
    </location>
    <ligand>
        <name>substrate</name>
    </ligand>
</feature>
<feature type="site" description="Transition state stabilizer" evidence="4 7">
    <location>
        <position position="163"/>
    </location>
</feature>
<dbReference type="STRING" id="1798370.A2Z00_03710"/>
<keyword evidence="2 4" id="KW-0324">Glycolysis</keyword>
<dbReference type="SMART" id="SM00855">
    <property type="entry name" value="PGAM"/>
    <property type="match status" value="1"/>
</dbReference>
<feature type="binding site" evidence="4 6">
    <location>
        <position position="66"/>
    </location>
    <ligand>
        <name>substrate</name>
    </ligand>
</feature>
<proteinExistence type="inferred from homology"/>
<dbReference type="HAMAP" id="MF_01039">
    <property type="entry name" value="PGAM_GpmA"/>
    <property type="match status" value="1"/>
</dbReference>
<accession>A0A1F5ZF33</accession>
<feature type="active site" description="Tele-phosphohistidine intermediate" evidence="4 5">
    <location>
        <position position="17"/>
    </location>
</feature>
<dbReference type="Gene3D" id="3.40.50.1240">
    <property type="entry name" value="Phosphoglycerate mutase-like"/>
    <property type="match status" value="1"/>
</dbReference>
<evidence type="ECO:0000256" key="6">
    <source>
        <dbReference type="PIRSR" id="PIRSR613078-2"/>
    </source>
</evidence>
<feature type="active site" description="Proton donor/acceptor" evidence="4 5">
    <location>
        <position position="93"/>
    </location>
</feature>
<dbReference type="SUPFAM" id="SSF53254">
    <property type="entry name" value="Phosphoglycerate mutase-like"/>
    <property type="match status" value="1"/>
</dbReference>
<dbReference type="EC" id="5.4.2.11" evidence="4 8"/>
<name>A0A1F5ZF33_9BACT</name>
<feature type="binding site" evidence="4 6">
    <location>
        <begin position="93"/>
        <end position="96"/>
    </location>
    <ligand>
        <name>substrate</name>
    </ligand>
</feature>
<dbReference type="UniPathway" id="UPA00109">
    <property type="reaction ID" value="UER00186"/>
</dbReference>
<dbReference type="Pfam" id="PF00300">
    <property type="entry name" value="His_Phos_1"/>
    <property type="match status" value="1"/>
</dbReference>
<evidence type="ECO:0000256" key="2">
    <source>
        <dbReference type="ARBA" id="ARBA00023152"/>
    </source>
</evidence>
<feature type="binding site" evidence="4 6">
    <location>
        <begin position="16"/>
        <end position="23"/>
    </location>
    <ligand>
        <name>substrate</name>
    </ligand>
</feature>
<dbReference type="AlphaFoldDB" id="A0A1F5ZF33"/>
<dbReference type="InterPro" id="IPR001345">
    <property type="entry name" value="PG/BPGM_mutase_AS"/>
</dbReference>
<comment type="function">
    <text evidence="4 8">Catalyzes the interconversion of 2-phosphoglycerate and 3-phosphoglycerate.</text>
</comment>
<comment type="similarity">
    <text evidence="1 4">Belongs to the phosphoglycerate mutase family. BPG-dependent PGAM subfamily.</text>
</comment>
<keyword evidence="4" id="KW-0312">Gluconeogenesis</keyword>
<dbReference type="NCBIfam" id="TIGR01258">
    <property type="entry name" value="pgm_1"/>
    <property type="match status" value="1"/>
</dbReference>